<sequence>MVAPFFYHFYAQELTFGLRGTPPLSLSLMFKRSAFFLLGALVLIGGIVFVKVAQVRAMMAQDWSQPPVSIVSAIANEEAWEQSFQAVGTLTAVQGIIVETELDGKVVEIAFESGAEVSAGDLLLRQDTTSEEAQLADAQASAALARINYERASELRQQGANSQSEFDTARAALSSAEAQVATIKATIEKKTLRAPFSGRLGIREVNFGQFLRGGQPVVPLFSFDPIYVDFSLPQQHLTAIQVGQVVKITVDAFDGESFEGRLTAVNPQVDTVTRNVQLQATLANPDGRLRPGMFAKAQVLSAEVQHYVTLPATAISFSPYGDAVFIVEARDDGVEGLRVRQQFVKIGPRRGSQVAILSGVESGSQVAVGGLTKLQNGAAVAINNAVVPSSDPAPVLPDS</sequence>
<dbReference type="InterPro" id="IPR058792">
    <property type="entry name" value="Beta-barrel_RND_2"/>
</dbReference>
<gene>
    <name evidence="6" type="ORF">AXK12_07220</name>
</gene>
<keyword evidence="2" id="KW-0472">Membrane</keyword>
<comment type="caution">
    <text evidence="6">The sequence shown here is derived from an EMBL/GenBank/DDBJ whole genome shotgun (WGS) entry which is preliminary data.</text>
</comment>
<proteinExistence type="inferred from homology"/>
<protein>
    <submittedName>
        <fullName evidence="6">Uncharacterized protein</fullName>
    </submittedName>
</protein>
<dbReference type="GO" id="GO:1990281">
    <property type="term" value="C:efflux pump complex"/>
    <property type="evidence" value="ECO:0007669"/>
    <property type="project" value="TreeGrafter"/>
</dbReference>
<dbReference type="STRING" id="1548208.AXK12_07220"/>
<dbReference type="GO" id="GO:0015562">
    <property type="term" value="F:efflux transmembrane transporter activity"/>
    <property type="evidence" value="ECO:0007669"/>
    <property type="project" value="TreeGrafter"/>
</dbReference>
<accession>A0A139SIY8</accession>
<dbReference type="PANTHER" id="PTHR30469">
    <property type="entry name" value="MULTIDRUG RESISTANCE PROTEIN MDTA"/>
    <property type="match status" value="1"/>
</dbReference>
<dbReference type="InterPro" id="IPR058625">
    <property type="entry name" value="MdtA-like_BSH"/>
</dbReference>
<dbReference type="Pfam" id="PF25917">
    <property type="entry name" value="BSH_RND"/>
    <property type="match status" value="1"/>
</dbReference>
<dbReference type="Gene3D" id="2.40.420.20">
    <property type="match status" value="1"/>
</dbReference>
<dbReference type="EMBL" id="LSZP01000053">
    <property type="protein sequence ID" value="KXU34535.1"/>
    <property type="molecule type" value="Genomic_DNA"/>
</dbReference>
<evidence type="ECO:0000313" key="7">
    <source>
        <dbReference type="Proteomes" id="UP000071392"/>
    </source>
</evidence>
<name>A0A139SIY8_9BACT</name>
<evidence type="ECO:0000256" key="2">
    <source>
        <dbReference type="SAM" id="Phobius"/>
    </source>
</evidence>
<evidence type="ECO:0000313" key="6">
    <source>
        <dbReference type="EMBL" id="KXU34535.1"/>
    </source>
</evidence>
<feature type="domain" description="CusB-like beta-barrel" evidence="5">
    <location>
        <begin position="226"/>
        <end position="300"/>
    </location>
</feature>
<evidence type="ECO:0000259" key="3">
    <source>
        <dbReference type="Pfam" id="PF25876"/>
    </source>
</evidence>
<feature type="domain" description="Multidrug resistance protein MdtA-like alpha-helical hairpin" evidence="3">
    <location>
        <begin position="129"/>
        <end position="189"/>
    </location>
</feature>
<evidence type="ECO:0000259" key="5">
    <source>
        <dbReference type="Pfam" id="PF25954"/>
    </source>
</evidence>
<dbReference type="Gene3D" id="2.40.50.100">
    <property type="match status" value="1"/>
</dbReference>
<organism evidence="6 7">
    <name type="scientific">Cephaloticoccus capnophilus</name>
    <dbReference type="NCBI Taxonomy" id="1548208"/>
    <lineage>
        <taxon>Bacteria</taxon>
        <taxon>Pseudomonadati</taxon>
        <taxon>Verrucomicrobiota</taxon>
        <taxon>Opitutia</taxon>
        <taxon>Opitutales</taxon>
        <taxon>Opitutaceae</taxon>
        <taxon>Cephaloticoccus</taxon>
    </lineage>
</organism>
<dbReference type="Pfam" id="PF25876">
    <property type="entry name" value="HH_MFP_RND"/>
    <property type="match status" value="1"/>
</dbReference>
<feature type="transmembrane region" description="Helical" evidence="2">
    <location>
        <begin position="34"/>
        <end position="53"/>
    </location>
</feature>
<dbReference type="FunFam" id="2.40.30.170:FF:000010">
    <property type="entry name" value="Efflux RND transporter periplasmic adaptor subunit"/>
    <property type="match status" value="1"/>
</dbReference>
<dbReference type="Proteomes" id="UP000071392">
    <property type="component" value="Unassembled WGS sequence"/>
</dbReference>
<dbReference type="Gene3D" id="1.10.287.470">
    <property type="entry name" value="Helix hairpin bin"/>
    <property type="match status" value="1"/>
</dbReference>
<dbReference type="SUPFAM" id="SSF111369">
    <property type="entry name" value="HlyD-like secretion proteins"/>
    <property type="match status" value="1"/>
</dbReference>
<comment type="similarity">
    <text evidence="1">Belongs to the membrane fusion protein (MFP) (TC 8.A.1) family.</text>
</comment>
<dbReference type="InterPro" id="IPR006143">
    <property type="entry name" value="RND_pump_MFP"/>
</dbReference>
<evidence type="ECO:0000256" key="1">
    <source>
        <dbReference type="ARBA" id="ARBA00009477"/>
    </source>
</evidence>
<dbReference type="Pfam" id="PF25954">
    <property type="entry name" value="Beta-barrel_RND_2"/>
    <property type="match status" value="1"/>
</dbReference>
<dbReference type="PANTHER" id="PTHR30469:SF11">
    <property type="entry name" value="BLL4320 PROTEIN"/>
    <property type="match status" value="1"/>
</dbReference>
<feature type="domain" description="Multidrug resistance protein MdtA-like barrel-sandwich hybrid" evidence="4">
    <location>
        <begin position="98"/>
        <end position="216"/>
    </location>
</feature>
<reference evidence="6 7" key="1">
    <citation type="submission" date="2016-02" db="EMBL/GenBank/DDBJ databases">
        <authorList>
            <person name="Wen L."/>
            <person name="He K."/>
            <person name="Yang H."/>
        </authorList>
    </citation>
    <scope>NUCLEOTIDE SEQUENCE [LARGE SCALE GENOMIC DNA]</scope>
    <source>
        <strain evidence="6 7">CV41</strain>
    </source>
</reference>
<keyword evidence="7" id="KW-1185">Reference proteome</keyword>
<evidence type="ECO:0000259" key="4">
    <source>
        <dbReference type="Pfam" id="PF25917"/>
    </source>
</evidence>
<dbReference type="Gene3D" id="2.40.30.170">
    <property type="match status" value="1"/>
</dbReference>
<dbReference type="NCBIfam" id="TIGR01730">
    <property type="entry name" value="RND_mfp"/>
    <property type="match status" value="1"/>
</dbReference>
<keyword evidence="2" id="KW-0812">Transmembrane</keyword>
<dbReference type="InterPro" id="IPR058624">
    <property type="entry name" value="MdtA-like_HH"/>
</dbReference>
<dbReference type="AlphaFoldDB" id="A0A139SIY8"/>
<keyword evidence="2" id="KW-1133">Transmembrane helix</keyword>